<keyword evidence="2" id="KW-1185">Reference proteome</keyword>
<protein>
    <submittedName>
        <fullName evidence="1">Uncharacterized protein</fullName>
    </submittedName>
</protein>
<evidence type="ECO:0000313" key="2">
    <source>
        <dbReference type="Proteomes" id="UP001175227"/>
    </source>
</evidence>
<dbReference type="EMBL" id="JAUEPR010000012">
    <property type="protein sequence ID" value="KAK0479116.1"/>
    <property type="molecule type" value="Genomic_DNA"/>
</dbReference>
<gene>
    <name evidence="1" type="ORF">IW261DRAFT_1419865</name>
</gene>
<dbReference type="Proteomes" id="UP001175227">
    <property type="component" value="Unassembled WGS sequence"/>
</dbReference>
<proteinExistence type="predicted"/>
<accession>A0AA39P7N6</accession>
<reference evidence="1" key="1">
    <citation type="submission" date="2023-06" db="EMBL/GenBank/DDBJ databases">
        <authorList>
            <consortium name="Lawrence Berkeley National Laboratory"/>
            <person name="Ahrendt S."/>
            <person name="Sahu N."/>
            <person name="Indic B."/>
            <person name="Wong-Bajracharya J."/>
            <person name="Merenyi Z."/>
            <person name="Ke H.-M."/>
            <person name="Monk M."/>
            <person name="Kocsube S."/>
            <person name="Drula E."/>
            <person name="Lipzen A."/>
            <person name="Balint B."/>
            <person name="Henrissat B."/>
            <person name="Andreopoulos B."/>
            <person name="Martin F.M."/>
            <person name="Harder C.B."/>
            <person name="Rigling D."/>
            <person name="Ford K.L."/>
            <person name="Foster G.D."/>
            <person name="Pangilinan J."/>
            <person name="Papanicolaou A."/>
            <person name="Barry K."/>
            <person name="LaButti K."/>
            <person name="Viragh M."/>
            <person name="Koriabine M."/>
            <person name="Yan M."/>
            <person name="Riley R."/>
            <person name="Champramary S."/>
            <person name="Plett K.L."/>
            <person name="Tsai I.J."/>
            <person name="Slot J."/>
            <person name="Sipos G."/>
            <person name="Plett J."/>
            <person name="Nagy L.G."/>
            <person name="Grigoriev I.V."/>
        </authorList>
    </citation>
    <scope>NUCLEOTIDE SEQUENCE</scope>
    <source>
        <strain evidence="1">ICMP 16352</strain>
    </source>
</reference>
<organism evidence="1 2">
    <name type="scientific">Armillaria novae-zelandiae</name>
    <dbReference type="NCBI Taxonomy" id="153914"/>
    <lineage>
        <taxon>Eukaryota</taxon>
        <taxon>Fungi</taxon>
        <taxon>Dikarya</taxon>
        <taxon>Basidiomycota</taxon>
        <taxon>Agaricomycotina</taxon>
        <taxon>Agaricomycetes</taxon>
        <taxon>Agaricomycetidae</taxon>
        <taxon>Agaricales</taxon>
        <taxon>Marasmiineae</taxon>
        <taxon>Physalacriaceae</taxon>
        <taxon>Armillaria</taxon>
    </lineage>
</organism>
<evidence type="ECO:0000313" key="1">
    <source>
        <dbReference type="EMBL" id="KAK0479116.1"/>
    </source>
</evidence>
<dbReference type="AlphaFoldDB" id="A0AA39P7N6"/>
<name>A0AA39P7N6_9AGAR</name>
<comment type="caution">
    <text evidence="1">The sequence shown here is derived from an EMBL/GenBank/DDBJ whole genome shotgun (WGS) entry which is preliminary data.</text>
</comment>
<sequence>MIITVVTTESIWPTFDSNFIDEAQNIFEALGHTINAIRDSAPGRRRMYCIVYKLRSNGNRNNVARLYCCGIRVGSLYYSTPTEAEFIPATALHLLSTEGHFVGDFHASAEPPTCRSRVTAPPKCFVSGTSSEYFKTSPKIIGSGSLEINPYSITFVGDSDNAESFRLGLSQIYSDSFHF</sequence>